<feature type="coiled-coil region" evidence="6">
    <location>
        <begin position="1"/>
        <end position="38"/>
    </location>
</feature>
<sequence>MQKLERTKRNFQSIISQVKELDDELSLIEEMVSQENDENLFESETQELSKKIEAFEIQSLLSGPHDEDDAIVTIHSGAGGTESCDWVAMLFRMYTMWAQNNNYKIEIADMQEGDQAGYKSITFIVSLGDHPYGNLKGENGVHRLVRISPFDSNKRRHTSFAAVSVLPDIEDDINIEIKPEDLKIDTFRASGAGGQYVNKTDSAIRITHISTGIVVTCQTERSQMKNKATAMKILKSKLYKLEEEKKAAQLKNISGEKKKVEWGSQIRSYVLHPYKMVKDHRTNLEKTNVAAESVLNGEINDFLYEDLKYLKGEENE</sequence>
<dbReference type="NCBIfam" id="TIGR00020">
    <property type="entry name" value="prfB"/>
    <property type="match status" value="1"/>
</dbReference>
<name>A0A1X4XV53_9BACT</name>
<dbReference type="InterPro" id="IPR045853">
    <property type="entry name" value="Pep_chain_release_fac_I_sf"/>
</dbReference>
<dbReference type="Gene3D" id="3.30.70.1660">
    <property type="match status" value="1"/>
</dbReference>
<dbReference type="SMART" id="SM00937">
    <property type="entry name" value="PCRF"/>
    <property type="match status" value="1"/>
</dbReference>
<dbReference type="GO" id="GO:0005737">
    <property type="term" value="C:cytoplasm"/>
    <property type="evidence" value="ECO:0007669"/>
    <property type="project" value="UniProtKB-SubCell"/>
</dbReference>
<evidence type="ECO:0000256" key="4">
    <source>
        <dbReference type="HAMAP-Rule" id="MF_00094"/>
    </source>
</evidence>
<dbReference type="EMBL" id="MDSU01000018">
    <property type="protein sequence ID" value="OSS41404.1"/>
    <property type="molecule type" value="Genomic_DNA"/>
</dbReference>
<keyword evidence="4" id="KW-0963">Cytoplasm</keyword>
<dbReference type="SUPFAM" id="SSF75620">
    <property type="entry name" value="Release factor"/>
    <property type="match status" value="1"/>
</dbReference>
<keyword evidence="6" id="KW-0175">Coiled coil</keyword>
<dbReference type="HAMAP" id="MF_00094">
    <property type="entry name" value="Rel_fac_2"/>
    <property type="match status" value="1"/>
</dbReference>
<dbReference type="Proteomes" id="UP000194141">
    <property type="component" value="Unassembled WGS sequence"/>
</dbReference>
<dbReference type="AlphaFoldDB" id="A0A1X4XV53"/>
<keyword evidence="3 4" id="KW-0648">Protein biosynthesis</keyword>
<comment type="PTM">
    <text evidence="4">Methylated by PrmC. Methylation increases the termination efficiency of RF2.</text>
</comment>
<dbReference type="Gene3D" id="3.30.160.20">
    <property type="match status" value="1"/>
</dbReference>
<comment type="similarity">
    <text evidence="1 4">Belongs to the prokaryotic/mitochondrial release factor family.</text>
</comment>
<gene>
    <name evidence="4" type="primary">prfB</name>
    <name evidence="8" type="ORF">DESAMIL20_957</name>
</gene>
<dbReference type="InterPro" id="IPR000352">
    <property type="entry name" value="Pep_chain_release_fac_I"/>
</dbReference>
<comment type="subcellular location">
    <subcellularLocation>
        <location evidence="4">Cytoplasm</location>
    </subcellularLocation>
</comment>
<evidence type="ECO:0000256" key="5">
    <source>
        <dbReference type="NCBIfam" id="TIGR00020"/>
    </source>
</evidence>
<protein>
    <recommendedName>
        <fullName evidence="4 5">Peptide chain release factor 2</fullName>
        <shortName evidence="4">RF-2</shortName>
    </recommendedName>
</protein>
<dbReference type="Pfam" id="PF00472">
    <property type="entry name" value="RF-1"/>
    <property type="match status" value="1"/>
</dbReference>
<organism evidence="8 9">
    <name type="scientific">Desulfurella amilsii</name>
    <dbReference type="NCBI Taxonomy" id="1562698"/>
    <lineage>
        <taxon>Bacteria</taxon>
        <taxon>Pseudomonadati</taxon>
        <taxon>Campylobacterota</taxon>
        <taxon>Desulfurellia</taxon>
        <taxon>Desulfurellales</taxon>
        <taxon>Desulfurellaceae</taxon>
        <taxon>Desulfurella</taxon>
    </lineage>
</organism>
<evidence type="ECO:0000256" key="1">
    <source>
        <dbReference type="ARBA" id="ARBA00010835"/>
    </source>
</evidence>
<dbReference type="PROSITE" id="PS00745">
    <property type="entry name" value="RF_PROK_I"/>
    <property type="match status" value="1"/>
</dbReference>
<evidence type="ECO:0000256" key="6">
    <source>
        <dbReference type="SAM" id="Coils"/>
    </source>
</evidence>
<proteinExistence type="inferred from homology"/>
<dbReference type="InterPro" id="IPR005139">
    <property type="entry name" value="PCRF"/>
</dbReference>
<dbReference type="PANTHER" id="PTHR43116:SF3">
    <property type="entry name" value="CLASS I PEPTIDE CHAIN RELEASE FACTOR"/>
    <property type="match status" value="1"/>
</dbReference>
<keyword evidence="9" id="KW-1185">Reference proteome</keyword>
<evidence type="ECO:0000256" key="3">
    <source>
        <dbReference type="ARBA" id="ARBA00022917"/>
    </source>
</evidence>
<dbReference type="GO" id="GO:0016149">
    <property type="term" value="F:translation release factor activity, codon specific"/>
    <property type="evidence" value="ECO:0007669"/>
    <property type="project" value="UniProtKB-UniRule"/>
</dbReference>
<comment type="caution">
    <text evidence="8">The sequence shown here is derived from an EMBL/GenBank/DDBJ whole genome shotgun (WGS) entry which is preliminary data.</text>
</comment>
<dbReference type="STRING" id="1562698.DESAMIL20_957"/>
<feature type="modified residue" description="N5-methylglutamine" evidence="4">
    <location>
        <position position="195"/>
    </location>
</feature>
<evidence type="ECO:0000259" key="7">
    <source>
        <dbReference type="PROSITE" id="PS00745"/>
    </source>
</evidence>
<evidence type="ECO:0000313" key="8">
    <source>
        <dbReference type="EMBL" id="OSS41404.1"/>
    </source>
</evidence>
<evidence type="ECO:0000256" key="2">
    <source>
        <dbReference type="ARBA" id="ARBA00022481"/>
    </source>
</evidence>
<keyword evidence="2 4" id="KW-0488">Methylation</keyword>
<feature type="domain" description="Prokaryotic-type class I peptide chain release factors" evidence="7">
    <location>
        <begin position="188"/>
        <end position="204"/>
    </location>
</feature>
<evidence type="ECO:0000313" key="9">
    <source>
        <dbReference type="Proteomes" id="UP000194141"/>
    </source>
</evidence>
<dbReference type="InterPro" id="IPR004374">
    <property type="entry name" value="PrfB"/>
</dbReference>
<dbReference type="Pfam" id="PF03462">
    <property type="entry name" value="PCRF"/>
    <property type="match status" value="1"/>
</dbReference>
<comment type="function">
    <text evidence="4">Peptide chain release factor 2 directs the termination of translation in response to the peptide chain termination codons UGA and UAA.</text>
</comment>
<dbReference type="FunFam" id="3.30.160.20:FF:000010">
    <property type="entry name" value="Peptide chain release factor 2"/>
    <property type="match status" value="1"/>
</dbReference>
<dbReference type="PANTHER" id="PTHR43116">
    <property type="entry name" value="PEPTIDE CHAIN RELEASE FACTOR 2"/>
    <property type="match status" value="1"/>
</dbReference>
<accession>A0A1X4XV53</accession>
<reference evidence="8 9" key="1">
    <citation type="journal article" date="2017" name="Front. Microbiol.">
        <title>Genome Sequence of Desulfurella amilsii Strain TR1 and Comparative Genomics of Desulfurellaceae Family.</title>
        <authorList>
            <person name="Florentino A.P."/>
            <person name="Stams A.J."/>
            <person name="Sanchez-Andrea I."/>
        </authorList>
    </citation>
    <scope>NUCLEOTIDE SEQUENCE [LARGE SCALE GENOMIC DNA]</scope>
    <source>
        <strain evidence="8 9">TR1</strain>
    </source>
</reference>